<evidence type="ECO:0000256" key="6">
    <source>
        <dbReference type="SAM" id="Phobius"/>
    </source>
</evidence>
<feature type="transmembrane region" description="Helical" evidence="6">
    <location>
        <begin position="178"/>
        <end position="197"/>
    </location>
</feature>
<keyword evidence="6" id="KW-0472">Membrane</keyword>
<dbReference type="AlphaFoldDB" id="A0A3B0WEY8"/>
<dbReference type="Gene3D" id="3.30.450.20">
    <property type="entry name" value="PAS domain"/>
    <property type="match status" value="1"/>
</dbReference>
<dbReference type="Gene3D" id="3.30.565.10">
    <property type="entry name" value="Histidine kinase-like ATPase, C-terminal domain"/>
    <property type="match status" value="1"/>
</dbReference>
<dbReference type="InterPro" id="IPR031621">
    <property type="entry name" value="HisKA_7TM"/>
</dbReference>
<feature type="domain" description="Histidine kinase" evidence="7">
    <location>
        <begin position="381"/>
        <end position="601"/>
    </location>
</feature>
<dbReference type="GO" id="GO:0009927">
    <property type="term" value="F:histidine phosphotransfer kinase activity"/>
    <property type="evidence" value="ECO:0007669"/>
    <property type="project" value="TreeGrafter"/>
</dbReference>
<dbReference type="FunFam" id="3.30.565.10:FF:000010">
    <property type="entry name" value="Sensor histidine kinase RcsC"/>
    <property type="match status" value="1"/>
</dbReference>
<dbReference type="CDD" id="cd00082">
    <property type="entry name" value="HisKA"/>
    <property type="match status" value="1"/>
</dbReference>
<dbReference type="EMBL" id="UOEU01001022">
    <property type="protein sequence ID" value="VAW43096.1"/>
    <property type="molecule type" value="Genomic_DNA"/>
</dbReference>
<evidence type="ECO:0000259" key="7">
    <source>
        <dbReference type="PROSITE" id="PS50109"/>
    </source>
</evidence>
<keyword evidence="4" id="KW-0808">Transferase</keyword>
<dbReference type="InterPro" id="IPR035965">
    <property type="entry name" value="PAS-like_dom_sf"/>
</dbReference>
<keyword evidence="6" id="KW-1133">Transmembrane helix</keyword>
<name>A0A3B0WEY8_9ZZZZ</name>
<proteinExistence type="predicted"/>
<gene>
    <name evidence="8" type="ORF">MNBD_CHLOROFLEXI01-1748</name>
</gene>
<dbReference type="PROSITE" id="PS50109">
    <property type="entry name" value="HIS_KIN"/>
    <property type="match status" value="1"/>
</dbReference>
<sequence>MTFAIILLAIAATVLIATAVIAWPRRHFTYWVVPFLSLALAVFIWIIGYALELSVGTLEGKLFWAQIEYIGIAFTPVAWFLFAYQFLNEDSHQVKRWAPLLSVLPLITIAVVFTNDQHFLLWSQVALDESGSQAVLSVSYGGWFWVHSTYSYLLILSGIVLFLRGLKRHPGQYRWQSAILILAAATPLSGNALYITGLSPIPNFDLTPFSFAISALLIVWGVVRLDLFDIVPIARRVIIESLPDGIILLDMKNRILDINEMGRKLMASGEQTIVGKYLQELDAEIAQKCALYSDQMEVIDGLIEARADETRWYNVRIRPFYTSGSNPRARILVLRDVSRRIAAESGIRQRNIELQQLITETQKAREDAEIANKAKGELLGKVSHELRTPLGAILGHAEMLQEGVYGDILEKQHEALGRIVENSGYLNEQVEDLLDLSRIGSGTMEIDLYEFKLEDTLEQVYNRLKSTAEEKSLDFIIEVAPDVPKTIMGNAIRFQQILVNLCTNAIKFTKKGQIRVDIFRMNSENYTITVEDSGIGIPQAELQTIFQPFYQLDATLVRGQGGVGLGLSIVQELVQALGGTIQVESEISKGSKFTVTFPLNLDKPEPKRLLSKITQIEKIKKSVKSA</sequence>
<dbReference type="Pfam" id="PF16927">
    <property type="entry name" value="HisKA_7TM"/>
    <property type="match status" value="1"/>
</dbReference>
<dbReference type="Pfam" id="PF00512">
    <property type="entry name" value="HisKA"/>
    <property type="match status" value="1"/>
</dbReference>
<dbReference type="SUPFAM" id="SSF55785">
    <property type="entry name" value="PYP-like sensor domain (PAS domain)"/>
    <property type="match status" value="1"/>
</dbReference>
<accession>A0A3B0WEY8</accession>
<organism evidence="8">
    <name type="scientific">hydrothermal vent metagenome</name>
    <dbReference type="NCBI Taxonomy" id="652676"/>
    <lineage>
        <taxon>unclassified sequences</taxon>
        <taxon>metagenomes</taxon>
        <taxon>ecological metagenomes</taxon>
    </lineage>
</organism>
<dbReference type="InterPro" id="IPR003594">
    <property type="entry name" value="HATPase_dom"/>
</dbReference>
<dbReference type="InterPro" id="IPR003661">
    <property type="entry name" value="HisK_dim/P_dom"/>
</dbReference>
<feature type="transmembrane region" description="Helical" evidence="6">
    <location>
        <begin position="96"/>
        <end position="114"/>
    </location>
</feature>
<dbReference type="GO" id="GO:0000155">
    <property type="term" value="F:phosphorelay sensor kinase activity"/>
    <property type="evidence" value="ECO:0007669"/>
    <property type="project" value="InterPro"/>
</dbReference>
<evidence type="ECO:0000313" key="8">
    <source>
        <dbReference type="EMBL" id="VAW43096.1"/>
    </source>
</evidence>
<dbReference type="SUPFAM" id="SSF47384">
    <property type="entry name" value="Homodimeric domain of signal transducing histidine kinase"/>
    <property type="match status" value="1"/>
</dbReference>
<feature type="transmembrane region" description="Helical" evidence="6">
    <location>
        <begin position="209"/>
        <end position="227"/>
    </location>
</feature>
<dbReference type="CDD" id="cd16922">
    <property type="entry name" value="HATPase_EvgS-ArcB-TorS-like"/>
    <property type="match status" value="1"/>
</dbReference>
<dbReference type="Pfam" id="PF08448">
    <property type="entry name" value="PAS_4"/>
    <property type="match status" value="1"/>
</dbReference>
<dbReference type="SMART" id="SM00091">
    <property type="entry name" value="PAS"/>
    <property type="match status" value="1"/>
</dbReference>
<feature type="transmembrane region" description="Helical" evidence="6">
    <location>
        <begin position="6"/>
        <end position="23"/>
    </location>
</feature>
<dbReference type="PRINTS" id="PR00344">
    <property type="entry name" value="BCTRLSENSOR"/>
</dbReference>
<dbReference type="GO" id="GO:0005886">
    <property type="term" value="C:plasma membrane"/>
    <property type="evidence" value="ECO:0007669"/>
    <property type="project" value="TreeGrafter"/>
</dbReference>
<reference evidence="8" key="1">
    <citation type="submission" date="2018-06" db="EMBL/GenBank/DDBJ databases">
        <authorList>
            <person name="Zhirakovskaya E."/>
        </authorList>
    </citation>
    <scope>NUCLEOTIDE SEQUENCE</scope>
</reference>
<evidence type="ECO:0000256" key="1">
    <source>
        <dbReference type="ARBA" id="ARBA00000085"/>
    </source>
</evidence>
<dbReference type="InterPro" id="IPR036097">
    <property type="entry name" value="HisK_dim/P_sf"/>
</dbReference>
<feature type="transmembrane region" description="Helical" evidence="6">
    <location>
        <begin position="63"/>
        <end position="84"/>
    </location>
</feature>
<evidence type="ECO:0000256" key="5">
    <source>
        <dbReference type="ARBA" id="ARBA00022777"/>
    </source>
</evidence>
<dbReference type="InterPro" id="IPR000014">
    <property type="entry name" value="PAS"/>
</dbReference>
<keyword evidence="5" id="KW-0418">Kinase</keyword>
<dbReference type="InterPro" id="IPR036890">
    <property type="entry name" value="HATPase_C_sf"/>
</dbReference>
<dbReference type="PANTHER" id="PTHR43047:SF72">
    <property type="entry name" value="OSMOSENSING HISTIDINE PROTEIN KINASE SLN1"/>
    <property type="match status" value="1"/>
</dbReference>
<feature type="transmembrane region" description="Helical" evidence="6">
    <location>
        <begin position="149"/>
        <end position="166"/>
    </location>
</feature>
<evidence type="ECO:0000256" key="2">
    <source>
        <dbReference type="ARBA" id="ARBA00012438"/>
    </source>
</evidence>
<dbReference type="SUPFAM" id="SSF55874">
    <property type="entry name" value="ATPase domain of HSP90 chaperone/DNA topoisomerase II/histidine kinase"/>
    <property type="match status" value="1"/>
</dbReference>
<dbReference type="SMART" id="SM00387">
    <property type="entry name" value="HATPase_c"/>
    <property type="match status" value="1"/>
</dbReference>
<evidence type="ECO:0000256" key="4">
    <source>
        <dbReference type="ARBA" id="ARBA00022679"/>
    </source>
</evidence>
<dbReference type="InterPro" id="IPR005467">
    <property type="entry name" value="His_kinase_dom"/>
</dbReference>
<dbReference type="SMART" id="SM00388">
    <property type="entry name" value="HisKA"/>
    <property type="match status" value="1"/>
</dbReference>
<dbReference type="Gene3D" id="1.10.287.130">
    <property type="match status" value="1"/>
</dbReference>
<dbReference type="PANTHER" id="PTHR43047">
    <property type="entry name" value="TWO-COMPONENT HISTIDINE PROTEIN KINASE"/>
    <property type="match status" value="1"/>
</dbReference>
<evidence type="ECO:0000256" key="3">
    <source>
        <dbReference type="ARBA" id="ARBA00022553"/>
    </source>
</evidence>
<comment type="catalytic activity">
    <reaction evidence="1">
        <text>ATP + protein L-histidine = ADP + protein N-phospho-L-histidine.</text>
        <dbReference type="EC" id="2.7.13.3"/>
    </reaction>
</comment>
<dbReference type="CDD" id="cd00130">
    <property type="entry name" value="PAS"/>
    <property type="match status" value="1"/>
</dbReference>
<dbReference type="InterPro" id="IPR004358">
    <property type="entry name" value="Sig_transdc_His_kin-like_C"/>
</dbReference>
<dbReference type="InterPro" id="IPR013656">
    <property type="entry name" value="PAS_4"/>
</dbReference>
<dbReference type="Pfam" id="PF02518">
    <property type="entry name" value="HATPase_c"/>
    <property type="match status" value="1"/>
</dbReference>
<dbReference type="EC" id="2.7.13.3" evidence="2"/>
<keyword evidence="3" id="KW-0597">Phosphoprotein</keyword>
<keyword evidence="6" id="KW-0812">Transmembrane</keyword>
<protein>
    <recommendedName>
        <fullName evidence="2">histidine kinase</fullName>
        <ecNumber evidence="2">2.7.13.3</ecNumber>
    </recommendedName>
</protein>
<feature type="transmembrane region" description="Helical" evidence="6">
    <location>
        <begin position="30"/>
        <end position="51"/>
    </location>
</feature>
<dbReference type="NCBIfam" id="TIGR00229">
    <property type="entry name" value="sensory_box"/>
    <property type="match status" value="1"/>
</dbReference>